<keyword evidence="1" id="KW-0175">Coiled coil</keyword>
<feature type="transmembrane region" description="Helical" evidence="3">
    <location>
        <begin position="84"/>
        <end position="104"/>
    </location>
</feature>
<feature type="coiled-coil region" evidence="1">
    <location>
        <begin position="219"/>
        <end position="256"/>
    </location>
</feature>
<evidence type="ECO:0000256" key="2">
    <source>
        <dbReference type="SAM" id="MobiDB-lite"/>
    </source>
</evidence>
<name>A0A5D6VWT6_9FIRM</name>
<accession>A0A5D6VWT6</accession>
<evidence type="ECO:0000313" key="4">
    <source>
        <dbReference type="EMBL" id="TYZ19722.1"/>
    </source>
</evidence>
<feature type="compositionally biased region" description="Basic and acidic residues" evidence="2">
    <location>
        <begin position="56"/>
        <end position="75"/>
    </location>
</feature>
<comment type="caution">
    <text evidence="4">The sequence shown here is derived from an EMBL/GenBank/DDBJ whole genome shotgun (WGS) entry which is preliminary data.</text>
</comment>
<feature type="compositionally biased region" description="Polar residues" evidence="2">
    <location>
        <begin position="201"/>
        <end position="210"/>
    </location>
</feature>
<evidence type="ECO:0000313" key="5">
    <source>
        <dbReference type="Proteomes" id="UP000323646"/>
    </source>
</evidence>
<keyword evidence="3" id="KW-0812">Transmembrane</keyword>
<gene>
    <name evidence="4" type="ORF">FZ040_12975</name>
</gene>
<feature type="region of interest" description="Disordered" evidence="2">
    <location>
        <begin position="1"/>
        <end position="79"/>
    </location>
</feature>
<sequence length="281" mass="31007">MKNEDLEKTQYMKPEDMAALKKGKAPKLSDTQELPAVGDDLGIKPPFPKAGQAAGKVRELSPDGKKPEAEQEKKKFLTPKRKRALLLGGGFAAALLIGFMIAGYNQDKSDAQHARQVQEQQMKDKEKKIAEQETDLKARRAELEKQKKELQERQRQLEEQSSRAKGRNEQLGDSAPTSTIGKIIDKVTGKEADRNQKVEQNKQQSAQNDTAAADVGKSIEDAQRMLDEVNAKLDSVESMKAEAGQLKDKAAAAYEENKGVINQAIHYAKVGAGLLEGWLSR</sequence>
<keyword evidence="3" id="KW-0472">Membrane</keyword>
<dbReference type="OrthoDB" id="1664726at2"/>
<dbReference type="EMBL" id="VTOY01000020">
    <property type="protein sequence ID" value="TYZ19722.1"/>
    <property type="molecule type" value="Genomic_DNA"/>
</dbReference>
<evidence type="ECO:0000256" key="3">
    <source>
        <dbReference type="SAM" id="Phobius"/>
    </source>
</evidence>
<feature type="compositionally biased region" description="Basic and acidic residues" evidence="2">
    <location>
        <begin position="1"/>
        <end position="19"/>
    </location>
</feature>
<dbReference type="Proteomes" id="UP000323646">
    <property type="component" value="Unassembled WGS sequence"/>
</dbReference>
<protein>
    <submittedName>
        <fullName evidence="4">Uncharacterized protein</fullName>
    </submittedName>
</protein>
<dbReference type="AlphaFoldDB" id="A0A5D6VWT6"/>
<dbReference type="RefSeq" id="WP_149172390.1">
    <property type="nucleotide sequence ID" value="NZ_VTOY01000020.1"/>
</dbReference>
<feature type="compositionally biased region" description="Basic and acidic residues" evidence="2">
    <location>
        <begin position="121"/>
        <end position="170"/>
    </location>
</feature>
<keyword evidence="3" id="KW-1133">Transmembrane helix</keyword>
<proteinExistence type="predicted"/>
<evidence type="ECO:0000256" key="1">
    <source>
        <dbReference type="SAM" id="Coils"/>
    </source>
</evidence>
<keyword evidence="5" id="KW-1185">Reference proteome</keyword>
<feature type="region of interest" description="Disordered" evidence="2">
    <location>
        <begin position="108"/>
        <end position="219"/>
    </location>
</feature>
<organism evidence="4 5">
    <name type="scientific">Selenomonas ruminis</name>
    <dbReference type="NCBI Taxonomy" id="2593411"/>
    <lineage>
        <taxon>Bacteria</taxon>
        <taxon>Bacillati</taxon>
        <taxon>Bacillota</taxon>
        <taxon>Negativicutes</taxon>
        <taxon>Selenomonadales</taxon>
        <taxon>Selenomonadaceae</taxon>
        <taxon>Selenomonas</taxon>
    </lineage>
</organism>
<feature type="compositionally biased region" description="Basic and acidic residues" evidence="2">
    <location>
        <begin position="183"/>
        <end position="200"/>
    </location>
</feature>
<reference evidence="4 5" key="1">
    <citation type="submission" date="2019-08" db="EMBL/GenBank/DDBJ databases">
        <title>Selenomonas sp. mPRGC5 and Selenomonas sp. mPRGC8 isolated from ruminal fluid of dairy goat (Capra hircus).</title>
        <authorList>
            <person name="Poothong S."/>
            <person name="Nuengjamnong C."/>
            <person name="Tanasupawat S."/>
        </authorList>
    </citation>
    <scope>NUCLEOTIDE SEQUENCE [LARGE SCALE GENOMIC DNA]</scope>
    <source>
        <strain evidence="5">mPRGC5</strain>
    </source>
</reference>